<keyword evidence="4" id="KW-1185">Reference proteome</keyword>
<dbReference type="PRINTS" id="PR00111">
    <property type="entry name" value="ABHYDROLASE"/>
</dbReference>
<proteinExistence type="predicted"/>
<dbReference type="RefSeq" id="WP_190827937.1">
    <property type="nucleotide sequence ID" value="NZ_CAWPPI010000046.1"/>
</dbReference>
<organism evidence="3 4">
    <name type="scientific">Iningainema tapete BLCC-T55</name>
    <dbReference type="NCBI Taxonomy" id="2748662"/>
    <lineage>
        <taxon>Bacteria</taxon>
        <taxon>Bacillati</taxon>
        <taxon>Cyanobacteriota</taxon>
        <taxon>Cyanophyceae</taxon>
        <taxon>Nostocales</taxon>
        <taxon>Scytonemataceae</taxon>
        <taxon>Iningainema tapete</taxon>
    </lineage>
</organism>
<dbReference type="InterPro" id="IPR050266">
    <property type="entry name" value="AB_hydrolase_sf"/>
</dbReference>
<accession>A0A8J6XFB6</accession>
<dbReference type="GO" id="GO:0016787">
    <property type="term" value="F:hydrolase activity"/>
    <property type="evidence" value="ECO:0007669"/>
    <property type="project" value="UniProtKB-KW"/>
</dbReference>
<dbReference type="PANTHER" id="PTHR43798:SF31">
    <property type="entry name" value="AB HYDROLASE SUPERFAMILY PROTEIN YCLE"/>
    <property type="match status" value="1"/>
</dbReference>
<feature type="domain" description="AB hydrolase-1" evidence="2">
    <location>
        <begin position="26"/>
        <end position="246"/>
    </location>
</feature>
<dbReference type="Proteomes" id="UP000629098">
    <property type="component" value="Unassembled WGS sequence"/>
</dbReference>
<sequence length="268" mass="30273">MDALFRNRIKLSQGQLFWSEVGEGTPVVFLHGAWGDSSQWVSIMDLLASDFHCFAPDLFGYGESEKPDIHYSIDLQMESIAEFLALLKLEKVFIVGHSLGGWIAASYALKYPRKTHGVVLIAPEGVEIEGKDKHRQKMQLLLKISPLVFKILRRLRPITKILKLDAKIEQNWQFRRLMLQHPVGCQLLFQRQQPEIEAELLHKELYSIKVPVLILQGGLDTPEAIAMSQAYAQNIPHASLKTIAHAKGDLPESCAALVADDIRDFIKI</sequence>
<evidence type="ECO:0000256" key="1">
    <source>
        <dbReference type="ARBA" id="ARBA00022801"/>
    </source>
</evidence>
<dbReference type="GO" id="GO:0016020">
    <property type="term" value="C:membrane"/>
    <property type="evidence" value="ECO:0007669"/>
    <property type="project" value="TreeGrafter"/>
</dbReference>
<evidence type="ECO:0000313" key="3">
    <source>
        <dbReference type="EMBL" id="MBD2772853.1"/>
    </source>
</evidence>
<protein>
    <submittedName>
        <fullName evidence="3">Alpha/beta hydrolase</fullName>
    </submittedName>
</protein>
<dbReference type="SUPFAM" id="SSF53474">
    <property type="entry name" value="alpha/beta-Hydrolases"/>
    <property type="match status" value="1"/>
</dbReference>
<dbReference type="PANTHER" id="PTHR43798">
    <property type="entry name" value="MONOACYLGLYCEROL LIPASE"/>
    <property type="match status" value="1"/>
</dbReference>
<dbReference type="InterPro" id="IPR000073">
    <property type="entry name" value="AB_hydrolase_1"/>
</dbReference>
<dbReference type="InterPro" id="IPR029058">
    <property type="entry name" value="AB_hydrolase_fold"/>
</dbReference>
<evidence type="ECO:0000313" key="4">
    <source>
        <dbReference type="Proteomes" id="UP000629098"/>
    </source>
</evidence>
<evidence type="ECO:0000259" key="2">
    <source>
        <dbReference type="Pfam" id="PF00561"/>
    </source>
</evidence>
<gene>
    <name evidence="3" type="ORF">ICL16_12410</name>
</gene>
<dbReference type="EMBL" id="JACXAE010000046">
    <property type="protein sequence ID" value="MBD2772853.1"/>
    <property type="molecule type" value="Genomic_DNA"/>
</dbReference>
<dbReference type="Pfam" id="PF00561">
    <property type="entry name" value="Abhydrolase_1"/>
    <property type="match status" value="1"/>
</dbReference>
<dbReference type="AlphaFoldDB" id="A0A8J6XFB6"/>
<comment type="caution">
    <text evidence="3">The sequence shown here is derived from an EMBL/GenBank/DDBJ whole genome shotgun (WGS) entry which is preliminary data.</text>
</comment>
<dbReference type="Gene3D" id="3.40.50.1820">
    <property type="entry name" value="alpha/beta hydrolase"/>
    <property type="match status" value="1"/>
</dbReference>
<reference evidence="3" key="1">
    <citation type="submission" date="2020-09" db="EMBL/GenBank/DDBJ databases">
        <title>Iningainema tapete sp. nov. (Scytonemataceae, Cyanobacteria) from greenhouses in central Florida (USA) produces two types of nodularin with biosynthetic potential for microcystin-LR and anabaenopeptins.</title>
        <authorList>
            <person name="Berthold D.E."/>
            <person name="Lefler F.W."/>
            <person name="Huang I.-S."/>
            <person name="Abdulla H."/>
            <person name="Zimba P.V."/>
            <person name="Laughinghouse H.D. IV."/>
        </authorList>
    </citation>
    <scope>NUCLEOTIDE SEQUENCE</scope>
    <source>
        <strain evidence="3">BLCCT55</strain>
    </source>
</reference>
<name>A0A8J6XFB6_9CYAN</name>
<keyword evidence="1 3" id="KW-0378">Hydrolase</keyword>